<keyword evidence="3" id="KW-0472">Membrane</keyword>
<proteinExistence type="predicted"/>
<dbReference type="GO" id="GO:0016020">
    <property type="term" value="C:membrane"/>
    <property type="evidence" value="ECO:0007669"/>
    <property type="project" value="GOC"/>
</dbReference>
<feature type="transmembrane region" description="Helical" evidence="3">
    <location>
        <begin position="6"/>
        <end position="26"/>
    </location>
</feature>
<dbReference type="InterPro" id="IPR004843">
    <property type="entry name" value="Calcineurin-like_PHP"/>
</dbReference>
<dbReference type="InterPro" id="IPR051158">
    <property type="entry name" value="Metallophosphoesterase_sf"/>
</dbReference>
<feature type="domain" description="Calcineurin-like phosphoesterase" evidence="4">
    <location>
        <begin position="83"/>
        <end position="254"/>
    </location>
</feature>
<evidence type="ECO:0000256" key="2">
    <source>
        <dbReference type="ARBA" id="ARBA00022801"/>
    </source>
</evidence>
<evidence type="ECO:0000313" key="6">
    <source>
        <dbReference type="Proteomes" id="UP000183469"/>
    </source>
</evidence>
<dbReference type="PANTHER" id="PTHR31302:SF31">
    <property type="entry name" value="PHOSPHODIESTERASE YAEI"/>
    <property type="match status" value="1"/>
</dbReference>
<dbReference type="GO" id="GO:0046872">
    <property type="term" value="F:metal ion binding"/>
    <property type="evidence" value="ECO:0007669"/>
    <property type="project" value="UniProtKB-KW"/>
</dbReference>
<keyword evidence="2" id="KW-0378">Hydrolase</keyword>
<gene>
    <name evidence="5" type="ORF">SAMN05660648_02879</name>
</gene>
<accession>A0A1H4AFN6</accession>
<evidence type="ECO:0000256" key="3">
    <source>
        <dbReference type="SAM" id="Phobius"/>
    </source>
</evidence>
<keyword evidence="3" id="KW-0812">Transmembrane</keyword>
<dbReference type="Pfam" id="PF00149">
    <property type="entry name" value="Metallophos"/>
    <property type="match status" value="1"/>
</dbReference>
<evidence type="ECO:0000256" key="1">
    <source>
        <dbReference type="ARBA" id="ARBA00022723"/>
    </source>
</evidence>
<evidence type="ECO:0000313" key="5">
    <source>
        <dbReference type="EMBL" id="SEA34815.1"/>
    </source>
</evidence>
<dbReference type="GO" id="GO:0008758">
    <property type="term" value="F:UDP-2,3-diacylglucosamine hydrolase activity"/>
    <property type="evidence" value="ECO:0007669"/>
    <property type="project" value="TreeGrafter"/>
</dbReference>
<evidence type="ECO:0000259" key="4">
    <source>
        <dbReference type="Pfam" id="PF00149"/>
    </source>
</evidence>
<sequence>MFWAIFFLVAAIVFIFIPALLTWFIYRKIPVDKNKRRFLKGAALYPAAMLGGGSYGYYYERKQQVKRHYDVRYPAGLGLAGLTVAQISDVHLGRFFSLEDLRQLLQLAAADSPDILVVTGDLFDDLQKNPAAVHILDEAVDLFPKGIYFCLGNHEVYRDWGRTKKLLEKTRVHMLIGRAEKVPGTELWLAGAEYSFARDEESFRTEKAEMVQRALQDIPKEKWGQTILLAHHPEFIDDGAEMGVPLILTGHTHGGQFGVFGIPLMAAFKYNRGLVKVKDSLGYVHCGNGSWLPIRIGCPPEIAYFRLTE</sequence>
<feature type="transmembrane region" description="Helical" evidence="3">
    <location>
        <begin position="38"/>
        <end position="58"/>
    </location>
</feature>
<organism evidence="5 6">
    <name type="scientific">Selenomonas ruminantium</name>
    <dbReference type="NCBI Taxonomy" id="971"/>
    <lineage>
        <taxon>Bacteria</taxon>
        <taxon>Bacillati</taxon>
        <taxon>Bacillota</taxon>
        <taxon>Negativicutes</taxon>
        <taxon>Selenomonadales</taxon>
        <taxon>Selenomonadaceae</taxon>
        <taxon>Selenomonas</taxon>
    </lineage>
</organism>
<dbReference type="InterPro" id="IPR029052">
    <property type="entry name" value="Metallo-depent_PP-like"/>
</dbReference>
<dbReference type="AlphaFoldDB" id="A0A1H4AFN6"/>
<name>A0A1H4AFN6_SELRU</name>
<dbReference type="PANTHER" id="PTHR31302">
    <property type="entry name" value="TRANSMEMBRANE PROTEIN WITH METALLOPHOSPHOESTERASE DOMAIN-RELATED"/>
    <property type="match status" value="1"/>
</dbReference>
<keyword evidence="1" id="KW-0479">Metal-binding</keyword>
<dbReference type="EMBL" id="FNQG01000017">
    <property type="protein sequence ID" value="SEA34815.1"/>
    <property type="molecule type" value="Genomic_DNA"/>
</dbReference>
<keyword evidence="3" id="KW-1133">Transmembrane helix</keyword>
<dbReference type="Gene3D" id="3.60.21.10">
    <property type="match status" value="1"/>
</dbReference>
<dbReference type="GO" id="GO:0009245">
    <property type="term" value="P:lipid A biosynthetic process"/>
    <property type="evidence" value="ECO:0007669"/>
    <property type="project" value="TreeGrafter"/>
</dbReference>
<protein>
    <recommendedName>
        <fullName evidence="4">Calcineurin-like phosphoesterase domain-containing protein</fullName>
    </recommendedName>
</protein>
<dbReference type="SUPFAM" id="SSF56300">
    <property type="entry name" value="Metallo-dependent phosphatases"/>
    <property type="match status" value="1"/>
</dbReference>
<reference evidence="5 6" key="1">
    <citation type="submission" date="2016-10" db="EMBL/GenBank/DDBJ databases">
        <authorList>
            <person name="de Groot N.N."/>
        </authorList>
    </citation>
    <scope>NUCLEOTIDE SEQUENCE [LARGE SCALE GENOMIC DNA]</scope>
    <source>
        <strain evidence="5 6">DSM 2872</strain>
    </source>
</reference>
<dbReference type="Proteomes" id="UP000183469">
    <property type="component" value="Unassembled WGS sequence"/>
</dbReference>